<dbReference type="Proteomes" id="UP000859547">
    <property type="component" value="Unassembled WGS sequence"/>
</dbReference>
<evidence type="ECO:0000313" key="1">
    <source>
        <dbReference type="EMBL" id="HAT4309345.1"/>
    </source>
</evidence>
<organism evidence="1">
    <name type="scientific">Clostridium perfringens</name>
    <dbReference type="NCBI Taxonomy" id="1502"/>
    <lineage>
        <taxon>Bacteria</taxon>
        <taxon>Bacillati</taxon>
        <taxon>Bacillota</taxon>
        <taxon>Clostridia</taxon>
        <taxon>Eubacteriales</taxon>
        <taxon>Clostridiaceae</taxon>
        <taxon>Clostridium</taxon>
    </lineage>
</organism>
<reference evidence="1" key="1">
    <citation type="journal article" date="2018" name="Genome Biol.">
        <title>SKESA: strategic k-mer extension for scrupulous assemblies.</title>
        <authorList>
            <person name="Souvorov A."/>
            <person name="Agarwala R."/>
            <person name="Lipman D.J."/>
        </authorList>
    </citation>
    <scope>NUCLEOTIDE SEQUENCE</scope>
    <source>
        <strain evidence="1">C8</strain>
    </source>
</reference>
<proteinExistence type="predicted"/>
<sequence>MLIDGYRDLTDKIFETIKKFNIINQQDIPGILNLEEAKATYILQRKYLNTTEVLKEPTLENIFNIRMKKIDNINKEELIYLKDIADPNIIICTQTPKVFLNKKEEYLKLLNFISVLASLCELTSLNDIYVLDPENIVLKRILPNTGESETVKIISLNPRTKKEFLITEDEIKLYGIERVILLVDAERIQLYKEYLLPEKVNQSIFTNYNGKYITAKTILELKSKIK</sequence>
<dbReference type="AlphaFoldDB" id="A0A8H9UYT5"/>
<dbReference type="EMBL" id="DACTCB010000031">
    <property type="protein sequence ID" value="HAT4309345.1"/>
    <property type="molecule type" value="Genomic_DNA"/>
</dbReference>
<gene>
    <name evidence="1" type="ORF">I9080_003200</name>
</gene>
<dbReference type="RefSeq" id="WP_004456503.1">
    <property type="nucleotide sequence ID" value="NZ_CP075935.1"/>
</dbReference>
<comment type="caution">
    <text evidence="1">The sequence shown here is derived from an EMBL/GenBank/DDBJ whole genome shotgun (WGS) entry which is preliminary data.</text>
</comment>
<protein>
    <submittedName>
        <fullName evidence="1">Uncharacterized protein</fullName>
    </submittedName>
</protein>
<reference evidence="1" key="2">
    <citation type="submission" date="2020-07" db="EMBL/GenBank/DDBJ databases">
        <authorList>
            <consortium name="NCBI Pathogen Detection Project"/>
        </authorList>
    </citation>
    <scope>NUCLEOTIDE SEQUENCE</scope>
    <source>
        <strain evidence="1">C8</strain>
    </source>
</reference>
<accession>A0A8H9UYT5</accession>
<name>A0A8H9UYT5_CLOPF</name>